<reference evidence="3 4" key="1">
    <citation type="submission" date="2018-08" db="EMBL/GenBank/DDBJ databases">
        <title>A genome reference for cultivated species of the human gut microbiota.</title>
        <authorList>
            <person name="Zou Y."/>
            <person name="Xue W."/>
            <person name="Luo G."/>
        </authorList>
    </citation>
    <scope>NUCLEOTIDE SEQUENCE [LARGE SCALE GENOMIC DNA]</scope>
    <source>
        <strain evidence="1 3">AF29-2BH</strain>
        <strain evidence="2 4">AM18-2AC</strain>
    </source>
</reference>
<dbReference type="Proteomes" id="UP000284024">
    <property type="component" value="Unassembled WGS sequence"/>
</dbReference>
<comment type="caution">
    <text evidence="1">The sequence shown here is derived from an EMBL/GenBank/DDBJ whole genome shotgun (WGS) entry which is preliminary data.</text>
</comment>
<organism evidence="1 3">
    <name type="scientific">Blautia obeum</name>
    <dbReference type="NCBI Taxonomy" id="40520"/>
    <lineage>
        <taxon>Bacteria</taxon>
        <taxon>Bacillati</taxon>
        <taxon>Bacillota</taxon>
        <taxon>Clostridia</taxon>
        <taxon>Lachnospirales</taxon>
        <taxon>Lachnospiraceae</taxon>
        <taxon>Blautia</taxon>
    </lineage>
</organism>
<gene>
    <name evidence="2" type="ORF">DW222_01210</name>
    <name evidence="1" type="ORF">DWZ12_05565</name>
</gene>
<name>A0A411ZSZ1_9FIRM</name>
<dbReference type="EMBL" id="QRJH01000001">
    <property type="protein sequence ID" value="RHH21085.1"/>
    <property type="molecule type" value="Genomic_DNA"/>
</dbReference>
<protein>
    <submittedName>
        <fullName evidence="1">Uncharacterized protein</fullName>
    </submittedName>
</protein>
<evidence type="ECO:0000313" key="2">
    <source>
        <dbReference type="EMBL" id="RHH21085.1"/>
    </source>
</evidence>
<evidence type="ECO:0000313" key="4">
    <source>
        <dbReference type="Proteomes" id="UP000284024"/>
    </source>
</evidence>
<proteinExistence type="predicted"/>
<accession>A0A411ZSZ1</accession>
<sequence>MDVREQYFNWMYDMVFTKRAPSYVRLLRYLNSQEFTYNIRLDGNRADDGLYLRYRFKQENHLRAVDVDRCLTGKCSVLEMMVALCLRIEEDIMDDPVKGNRIHKWFHVMLKSLGLLDMDDAYFDERYADKVITRFLNREYEPNGAGGLFRIKDCPYDLRSVEIWYQMCWYFDSIL</sequence>
<dbReference type="Proteomes" id="UP000283585">
    <property type="component" value="Unassembled WGS sequence"/>
</dbReference>
<evidence type="ECO:0000313" key="3">
    <source>
        <dbReference type="Proteomes" id="UP000283585"/>
    </source>
</evidence>
<dbReference type="AlphaFoldDB" id="A0A411ZSZ1"/>
<dbReference type="EMBL" id="QRSS01000005">
    <property type="protein sequence ID" value="RGQ05937.1"/>
    <property type="molecule type" value="Genomic_DNA"/>
</dbReference>
<evidence type="ECO:0000313" key="1">
    <source>
        <dbReference type="EMBL" id="RGQ05937.1"/>
    </source>
</evidence>